<keyword evidence="1" id="KW-1133">Transmembrane helix</keyword>
<evidence type="ECO:0000313" key="3">
    <source>
        <dbReference type="Proteomes" id="UP001221546"/>
    </source>
</evidence>
<accession>A0ABY8JKM6</accession>
<gene>
    <name evidence="2" type="ORF">QA636_12015</name>
</gene>
<sequence length="101" mass="10952">MAKADTTSLARNSGGAIPFGYMTLIAVLTACGLYAAFIVAPEERAVAQQQLAQEIADENRAFCETFGMRGRTDEFRACSEQLAIIRHKQADRDRAAEAGIL</sequence>
<dbReference type="PROSITE" id="PS51257">
    <property type="entry name" value="PROKAR_LIPOPROTEIN"/>
    <property type="match status" value="1"/>
</dbReference>
<keyword evidence="1" id="KW-0472">Membrane</keyword>
<name>A0ABY8JKM6_9BRAD</name>
<evidence type="ECO:0000256" key="1">
    <source>
        <dbReference type="SAM" id="Phobius"/>
    </source>
</evidence>
<feature type="transmembrane region" description="Helical" evidence="1">
    <location>
        <begin position="20"/>
        <end position="40"/>
    </location>
</feature>
<dbReference type="EMBL" id="CP121646">
    <property type="protein sequence ID" value="WFU66189.1"/>
    <property type="molecule type" value="Genomic_DNA"/>
</dbReference>
<dbReference type="Proteomes" id="UP001221546">
    <property type="component" value="Chromosome"/>
</dbReference>
<reference evidence="2 3" key="1">
    <citation type="submission" date="2023-04" db="EMBL/GenBank/DDBJ databases">
        <title>Australian commercial rhizobial inoculants.</title>
        <authorList>
            <person name="Kohlmeier M.G."/>
            <person name="O'Hara G.W."/>
            <person name="Colombi E."/>
            <person name="Ramsay J.P."/>
            <person name="Terpolilli J."/>
        </authorList>
    </citation>
    <scope>NUCLEOTIDE SEQUENCE [LARGE SCALE GENOMIC DNA]</scope>
    <source>
        <strain evidence="2 3">CB627</strain>
    </source>
</reference>
<evidence type="ECO:0000313" key="2">
    <source>
        <dbReference type="EMBL" id="WFU66189.1"/>
    </source>
</evidence>
<dbReference type="RefSeq" id="WP_253589523.1">
    <property type="nucleotide sequence ID" value="NZ_CP121646.1"/>
</dbReference>
<proteinExistence type="predicted"/>
<keyword evidence="1" id="KW-0812">Transmembrane</keyword>
<protein>
    <submittedName>
        <fullName evidence="2">Uncharacterized protein</fullName>
    </submittedName>
</protein>
<keyword evidence="3" id="KW-1185">Reference proteome</keyword>
<organism evidence="2 3">
    <name type="scientific">Bradyrhizobium brasilense</name>
    <dbReference type="NCBI Taxonomy" id="1419277"/>
    <lineage>
        <taxon>Bacteria</taxon>
        <taxon>Pseudomonadati</taxon>
        <taxon>Pseudomonadota</taxon>
        <taxon>Alphaproteobacteria</taxon>
        <taxon>Hyphomicrobiales</taxon>
        <taxon>Nitrobacteraceae</taxon>
        <taxon>Bradyrhizobium</taxon>
    </lineage>
</organism>